<keyword evidence="9" id="KW-1185">Reference proteome</keyword>
<sequence length="331" mass="37347">MIEKHIILEDIDPVVFYGVNNSHLQMIKSLFPKMRIVARDNVIRVLGDEEEMVKIEDNIETIRKHVLKYNTLNEEDILDIIKGKQTKADAIKGVLVYSISGKPIKSRSENQQKLVEAYEKNDMVFAVGPAGTGKTYLSIALAVKALKEKIAKKIILSRPAVEAGEKLGFLPGDMKDKIDPYLQPLYDALEDMIPAVKLQDMMEKHIIQIAPLAFMRGRTLSDAVVILDEAQNTTPAQIRMFLTRMGWNTKMIITGDMTQVDLPREQKSGLREALRILGNIEGIGVVTLGQKDIVRHKLVTRIVNAYDAYDKKNSDEHKPKLQETTSNNIQE</sequence>
<proteinExistence type="inferred from homology"/>
<organism evidence="8 9">
    <name type="scientific">Hoylesella oralis ATCC 33269</name>
    <dbReference type="NCBI Taxonomy" id="873533"/>
    <lineage>
        <taxon>Bacteria</taxon>
        <taxon>Pseudomonadati</taxon>
        <taxon>Bacteroidota</taxon>
        <taxon>Bacteroidia</taxon>
        <taxon>Bacteroidales</taxon>
        <taxon>Prevotellaceae</taxon>
        <taxon>Hoylesella</taxon>
    </lineage>
</organism>
<dbReference type="Gene3D" id="3.40.50.300">
    <property type="entry name" value="P-loop containing nucleotide triphosphate hydrolases"/>
    <property type="match status" value="1"/>
</dbReference>
<dbReference type="STRING" id="28134.SAMN05444288_0925"/>
<dbReference type="PANTHER" id="PTHR30473:SF1">
    <property type="entry name" value="PHOH-LIKE PROTEIN"/>
    <property type="match status" value="1"/>
</dbReference>
<dbReference type="GO" id="GO:0005829">
    <property type="term" value="C:cytosol"/>
    <property type="evidence" value="ECO:0007669"/>
    <property type="project" value="TreeGrafter"/>
</dbReference>
<gene>
    <name evidence="8" type="ORF">HMPREF0663_12404</name>
</gene>
<dbReference type="eggNOG" id="COG1702">
    <property type="taxonomic scope" value="Bacteria"/>
</dbReference>
<dbReference type="InterPro" id="IPR027417">
    <property type="entry name" value="P-loop_NTPase"/>
</dbReference>
<dbReference type="Pfam" id="PF02562">
    <property type="entry name" value="PhoH"/>
    <property type="match status" value="1"/>
</dbReference>
<keyword evidence="4" id="KW-0547">Nucleotide-binding</keyword>
<feature type="domain" description="PhoH-like protein" evidence="7">
    <location>
        <begin position="104"/>
        <end position="307"/>
    </location>
</feature>
<dbReference type="GO" id="GO:0005524">
    <property type="term" value="F:ATP binding"/>
    <property type="evidence" value="ECO:0007669"/>
    <property type="project" value="UniProtKB-KW"/>
</dbReference>
<reference evidence="8" key="1">
    <citation type="submission" date="2011-01" db="EMBL/GenBank/DDBJ databases">
        <authorList>
            <person name="Muzny D."/>
            <person name="Qin X."/>
            <person name="Buhay C."/>
            <person name="Dugan-Rocha S."/>
            <person name="Ding Y."/>
            <person name="Chen G."/>
            <person name="Hawes A."/>
            <person name="Holder M."/>
            <person name="Jhangiani S."/>
            <person name="Johnson A."/>
            <person name="Khan Z."/>
            <person name="Li Z."/>
            <person name="Liu W."/>
            <person name="Liu X."/>
            <person name="Perez L."/>
            <person name="Shen H."/>
            <person name="Wang Q."/>
            <person name="Watt J."/>
            <person name="Xi L."/>
            <person name="Xin Y."/>
            <person name="Zhou J."/>
            <person name="Deng J."/>
            <person name="Jiang H."/>
            <person name="Liu Y."/>
            <person name="Qu J."/>
            <person name="Song X.-Z."/>
            <person name="Zhang L."/>
            <person name="Villasana D."/>
            <person name="Johnson A."/>
            <person name="Liu J."/>
            <person name="Liyanage D."/>
            <person name="Lorensuhewa L."/>
            <person name="Robinson T."/>
            <person name="Song A."/>
            <person name="Song B.-B."/>
            <person name="Dinh H."/>
            <person name="Thornton R."/>
            <person name="Coyle M."/>
            <person name="Francisco L."/>
            <person name="Jackson L."/>
            <person name="Javaid M."/>
            <person name="Korchina V."/>
            <person name="Kovar C."/>
            <person name="Mata R."/>
            <person name="Mathew T."/>
            <person name="Ngo R."/>
            <person name="Nguyen L."/>
            <person name="Nguyen N."/>
            <person name="Okwuonu G."/>
            <person name="Ongeri F."/>
            <person name="Pham C."/>
            <person name="Simmons D."/>
            <person name="Wilczek-Boney K."/>
            <person name="Hale W."/>
            <person name="Jakkamsetti A."/>
            <person name="Pham P."/>
            <person name="Ruth R."/>
            <person name="San Lucas F."/>
            <person name="Warren J."/>
            <person name="Zhang J."/>
            <person name="Zhao Z."/>
            <person name="Zhou C."/>
            <person name="Zhu D."/>
            <person name="Lee S."/>
            <person name="Bess C."/>
            <person name="Blankenburg K."/>
            <person name="Forbes L."/>
            <person name="Fu Q."/>
            <person name="Gubbala S."/>
            <person name="Hirani K."/>
            <person name="Jayaseelan J.C."/>
            <person name="Lara F."/>
            <person name="Munidasa M."/>
            <person name="Palculict T."/>
            <person name="Patil S."/>
            <person name="Pu L.-L."/>
            <person name="Saada N."/>
            <person name="Tang L."/>
            <person name="Weissenberger G."/>
            <person name="Zhu Y."/>
            <person name="Hemphill L."/>
            <person name="Shang Y."/>
            <person name="Youmans B."/>
            <person name="Ayvaz T."/>
            <person name="Ross M."/>
            <person name="Santibanez J."/>
            <person name="Aqrawi P."/>
            <person name="Gross S."/>
            <person name="Joshi V."/>
            <person name="Fowler G."/>
            <person name="Nazareth L."/>
            <person name="Reid J."/>
            <person name="Worley K."/>
            <person name="Petrosino J."/>
            <person name="Highlander S."/>
            <person name="Gibbs R."/>
        </authorList>
    </citation>
    <scope>NUCLEOTIDE SEQUENCE [LARGE SCALE GENOMIC DNA]</scope>
    <source>
        <strain evidence="8">ATCC 33269</strain>
    </source>
</reference>
<comment type="subcellular location">
    <subcellularLocation>
        <location evidence="1">Cytoplasm</location>
    </subcellularLocation>
</comment>
<keyword evidence="5" id="KW-0067">ATP-binding</keyword>
<dbReference type="Proteomes" id="UP000005580">
    <property type="component" value="Unassembled WGS sequence"/>
</dbReference>
<dbReference type="HOGENOM" id="CLU_051654_0_0_10"/>
<evidence type="ECO:0000313" key="8">
    <source>
        <dbReference type="EMBL" id="EFZ36337.1"/>
    </source>
</evidence>
<dbReference type="AlphaFoldDB" id="E7RSY6"/>
<evidence type="ECO:0000256" key="4">
    <source>
        <dbReference type="ARBA" id="ARBA00022741"/>
    </source>
</evidence>
<evidence type="ECO:0000256" key="6">
    <source>
        <dbReference type="ARBA" id="ARBA00039970"/>
    </source>
</evidence>
<accession>E7RSY6</accession>
<protein>
    <recommendedName>
        <fullName evidence="6">PhoH-like protein</fullName>
    </recommendedName>
</protein>
<dbReference type="EMBL" id="AEPE02000006">
    <property type="protein sequence ID" value="EFZ36337.1"/>
    <property type="molecule type" value="Genomic_DNA"/>
</dbReference>
<evidence type="ECO:0000313" key="9">
    <source>
        <dbReference type="Proteomes" id="UP000005580"/>
    </source>
</evidence>
<name>E7RSY6_9BACT</name>
<keyword evidence="3" id="KW-0963">Cytoplasm</keyword>
<dbReference type="PANTHER" id="PTHR30473">
    <property type="entry name" value="PROTEIN PHOH"/>
    <property type="match status" value="1"/>
</dbReference>
<dbReference type="InterPro" id="IPR051451">
    <property type="entry name" value="PhoH2-like"/>
</dbReference>
<comment type="similarity">
    <text evidence="2">Belongs to the PhoH family.</text>
</comment>
<evidence type="ECO:0000259" key="7">
    <source>
        <dbReference type="Pfam" id="PF02562"/>
    </source>
</evidence>
<evidence type="ECO:0000256" key="2">
    <source>
        <dbReference type="ARBA" id="ARBA00010393"/>
    </source>
</evidence>
<evidence type="ECO:0000256" key="1">
    <source>
        <dbReference type="ARBA" id="ARBA00004496"/>
    </source>
</evidence>
<dbReference type="RefSeq" id="WP_004370640.1">
    <property type="nucleotide sequence ID" value="NZ_GL833119.1"/>
</dbReference>
<dbReference type="SUPFAM" id="SSF52540">
    <property type="entry name" value="P-loop containing nucleoside triphosphate hydrolases"/>
    <property type="match status" value="1"/>
</dbReference>
<dbReference type="InterPro" id="IPR003714">
    <property type="entry name" value="PhoH"/>
</dbReference>
<comment type="caution">
    <text evidence="8">The sequence shown here is derived from an EMBL/GenBank/DDBJ whole genome shotgun (WGS) entry which is preliminary data.</text>
</comment>
<evidence type="ECO:0000256" key="3">
    <source>
        <dbReference type="ARBA" id="ARBA00022490"/>
    </source>
</evidence>
<evidence type="ECO:0000256" key="5">
    <source>
        <dbReference type="ARBA" id="ARBA00022840"/>
    </source>
</evidence>
<dbReference type="FunFam" id="3.40.50.300:FF:000013">
    <property type="entry name" value="PhoH family ATPase"/>
    <property type="match status" value="1"/>
</dbReference>